<protein>
    <submittedName>
        <fullName evidence="1">Uncharacterized protein</fullName>
    </submittedName>
</protein>
<accession>A0A381PJI7</accession>
<sequence>MAKKYIYILLYYALNNSVNELRRQAYLEAMGIKVYYPRTALPGAKPSPRYELAEKSSIFGKRVEDSSNYSAIEKQKSNQHRAQAKAVIDNQETELIRNRDLKSDAKLEQITPDSDILKFSLGYYSINDSLSVINEMPHLTARSLSEESLSLLRNILTALGVNADGCNFSSENFDWPIVEGLSVATEPNQAARQALGGFITMRQQQDGFSNLLVFAGEIDELLVKKSGKEEVRDYKVEQADYYFTITNSLQMMLSYPRLKREVWDQLQPLKQRLNN</sequence>
<name>A0A381PJI7_9ZZZZ</name>
<dbReference type="AlphaFoldDB" id="A0A381PJI7"/>
<evidence type="ECO:0000313" key="1">
    <source>
        <dbReference type="EMBL" id="SUZ67182.1"/>
    </source>
</evidence>
<dbReference type="EMBL" id="UINC01001005">
    <property type="protein sequence ID" value="SUZ67182.1"/>
    <property type="molecule type" value="Genomic_DNA"/>
</dbReference>
<gene>
    <name evidence="1" type="ORF">METZ01_LOCUS20036</name>
</gene>
<reference evidence="1" key="1">
    <citation type="submission" date="2018-05" db="EMBL/GenBank/DDBJ databases">
        <authorList>
            <person name="Lanie J.A."/>
            <person name="Ng W.-L."/>
            <person name="Kazmierczak K.M."/>
            <person name="Andrzejewski T.M."/>
            <person name="Davidsen T.M."/>
            <person name="Wayne K.J."/>
            <person name="Tettelin H."/>
            <person name="Glass J.I."/>
            <person name="Rusch D."/>
            <person name="Podicherti R."/>
            <person name="Tsui H.-C.T."/>
            <person name="Winkler M.E."/>
        </authorList>
    </citation>
    <scope>NUCLEOTIDE SEQUENCE</scope>
</reference>
<organism evidence="1">
    <name type="scientific">marine metagenome</name>
    <dbReference type="NCBI Taxonomy" id="408172"/>
    <lineage>
        <taxon>unclassified sequences</taxon>
        <taxon>metagenomes</taxon>
        <taxon>ecological metagenomes</taxon>
    </lineage>
</organism>
<proteinExistence type="predicted"/>